<dbReference type="GO" id="GO:0046316">
    <property type="term" value="F:gluconokinase activity"/>
    <property type="evidence" value="ECO:0007669"/>
    <property type="project" value="UniProtKB-EC"/>
</dbReference>
<reference evidence="11 12" key="1">
    <citation type="submission" date="2018-03" db="EMBL/GenBank/DDBJ databases">
        <title>The draft genome of Mesorhizobium sp. 6GN-30.</title>
        <authorList>
            <person name="Liu L."/>
            <person name="Li L."/>
            <person name="Wang T."/>
            <person name="Zhang X."/>
            <person name="Liang L."/>
        </authorList>
    </citation>
    <scope>NUCLEOTIDE SEQUENCE [LARGE SCALE GENOMIC DNA]</scope>
    <source>
        <strain evidence="11 12">6GN30</strain>
    </source>
</reference>
<accession>A0A2P7SJF2</accession>
<evidence type="ECO:0000256" key="4">
    <source>
        <dbReference type="ARBA" id="ARBA00022679"/>
    </source>
</evidence>
<gene>
    <name evidence="11" type="ORF">C7I84_08375</name>
</gene>
<keyword evidence="8" id="KW-0311">Gluconate utilization</keyword>
<dbReference type="InterPro" id="IPR027417">
    <property type="entry name" value="P-loop_NTPase"/>
</dbReference>
<dbReference type="NCBIfam" id="TIGR01313">
    <property type="entry name" value="therm_gnt_kin"/>
    <property type="match status" value="1"/>
</dbReference>
<sequence length="160" mass="17031">MGVTGCGKTEVGRALAARLGARFIEGDSLHPPENIAKMSAGVPLTDEDRAGWLEKIAAEIAASTAAGERTVAGCSALKRRYRDRLRAKNPRLVFVHLVIDRETAHRRVAARRGHFMPSSLVDSQFAALEPPGPDEAALPLDGTRPVDELVSEAAAVLAEA</sequence>
<evidence type="ECO:0000256" key="6">
    <source>
        <dbReference type="ARBA" id="ARBA00022777"/>
    </source>
</evidence>
<evidence type="ECO:0000256" key="3">
    <source>
        <dbReference type="ARBA" id="ARBA00012054"/>
    </source>
</evidence>
<evidence type="ECO:0000313" key="11">
    <source>
        <dbReference type="EMBL" id="PSJ62607.1"/>
    </source>
</evidence>
<evidence type="ECO:0000256" key="2">
    <source>
        <dbReference type="ARBA" id="ARBA00008420"/>
    </source>
</evidence>
<keyword evidence="7 10" id="KW-0067">ATP-binding</keyword>
<organism evidence="11 12">
    <name type="scientific">Kumtagia ephedrae</name>
    <dbReference type="NCBI Taxonomy" id="2116701"/>
    <lineage>
        <taxon>Bacteria</taxon>
        <taxon>Pseudomonadati</taxon>
        <taxon>Pseudomonadota</taxon>
        <taxon>Alphaproteobacteria</taxon>
        <taxon>Hyphomicrobiales</taxon>
        <taxon>Phyllobacteriaceae</taxon>
        <taxon>Kumtagia</taxon>
    </lineage>
</organism>
<comment type="similarity">
    <text evidence="2 10">Belongs to the gluconokinase GntK/GntV family.</text>
</comment>
<dbReference type="Proteomes" id="UP000241229">
    <property type="component" value="Unassembled WGS sequence"/>
</dbReference>
<comment type="catalytic activity">
    <reaction evidence="9 10">
        <text>D-gluconate + ATP = 6-phospho-D-gluconate + ADP + H(+)</text>
        <dbReference type="Rhea" id="RHEA:19433"/>
        <dbReference type="ChEBI" id="CHEBI:15378"/>
        <dbReference type="ChEBI" id="CHEBI:18391"/>
        <dbReference type="ChEBI" id="CHEBI:30616"/>
        <dbReference type="ChEBI" id="CHEBI:58759"/>
        <dbReference type="ChEBI" id="CHEBI:456216"/>
        <dbReference type="EC" id="2.7.1.12"/>
    </reaction>
</comment>
<protein>
    <recommendedName>
        <fullName evidence="3 10">Gluconokinase</fullName>
        <ecNumber evidence="3 10">2.7.1.12</ecNumber>
    </recommendedName>
</protein>
<dbReference type="SUPFAM" id="SSF52540">
    <property type="entry name" value="P-loop containing nucleoside triphosphate hydrolases"/>
    <property type="match status" value="1"/>
</dbReference>
<dbReference type="AlphaFoldDB" id="A0A2P7SJF2"/>
<keyword evidence="6 10" id="KW-0418">Kinase</keyword>
<dbReference type="Gene3D" id="3.40.50.300">
    <property type="entry name" value="P-loop containing nucleotide triphosphate hydrolases"/>
    <property type="match status" value="1"/>
</dbReference>
<keyword evidence="5 10" id="KW-0547">Nucleotide-binding</keyword>
<evidence type="ECO:0000256" key="9">
    <source>
        <dbReference type="ARBA" id="ARBA00048090"/>
    </source>
</evidence>
<dbReference type="CDD" id="cd02021">
    <property type="entry name" value="GntK"/>
    <property type="match status" value="1"/>
</dbReference>
<comment type="pathway">
    <text evidence="1">Carbohydrate acid metabolism.</text>
</comment>
<dbReference type="PANTHER" id="PTHR43442">
    <property type="entry name" value="GLUCONOKINASE-RELATED"/>
    <property type="match status" value="1"/>
</dbReference>
<keyword evidence="12" id="KW-1185">Reference proteome</keyword>
<evidence type="ECO:0000256" key="5">
    <source>
        <dbReference type="ARBA" id="ARBA00022741"/>
    </source>
</evidence>
<proteinExistence type="inferred from homology"/>
<dbReference type="OrthoDB" id="9795716at2"/>
<dbReference type="PANTHER" id="PTHR43442:SF3">
    <property type="entry name" value="GLUCONOKINASE-RELATED"/>
    <property type="match status" value="1"/>
</dbReference>
<dbReference type="GO" id="GO:0005524">
    <property type="term" value="F:ATP binding"/>
    <property type="evidence" value="ECO:0007669"/>
    <property type="project" value="UniProtKB-KW"/>
</dbReference>
<name>A0A2P7SJF2_9HYPH</name>
<dbReference type="FunFam" id="3.40.50.300:FF:000522">
    <property type="entry name" value="Gluconokinase"/>
    <property type="match status" value="1"/>
</dbReference>
<dbReference type="GO" id="GO:0019521">
    <property type="term" value="P:D-gluconate metabolic process"/>
    <property type="evidence" value="ECO:0007669"/>
    <property type="project" value="UniProtKB-KW"/>
</dbReference>
<dbReference type="EC" id="2.7.1.12" evidence="3 10"/>
<evidence type="ECO:0000256" key="1">
    <source>
        <dbReference type="ARBA" id="ARBA00004761"/>
    </source>
</evidence>
<evidence type="ECO:0000313" key="12">
    <source>
        <dbReference type="Proteomes" id="UP000241229"/>
    </source>
</evidence>
<dbReference type="EMBL" id="PXYK01000006">
    <property type="protein sequence ID" value="PSJ62607.1"/>
    <property type="molecule type" value="Genomic_DNA"/>
</dbReference>
<keyword evidence="4 10" id="KW-0808">Transferase</keyword>
<dbReference type="Pfam" id="PF01202">
    <property type="entry name" value="SKI"/>
    <property type="match status" value="1"/>
</dbReference>
<dbReference type="GO" id="GO:0005737">
    <property type="term" value="C:cytoplasm"/>
    <property type="evidence" value="ECO:0007669"/>
    <property type="project" value="TreeGrafter"/>
</dbReference>
<dbReference type="InterPro" id="IPR006001">
    <property type="entry name" value="Therm_gnt_kin"/>
</dbReference>
<evidence type="ECO:0000256" key="10">
    <source>
        <dbReference type="RuleBase" id="RU363066"/>
    </source>
</evidence>
<evidence type="ECO:0000256" key="8">
    <source>
        <dbReference type="ARBA" id="ARBA00023064"/>
    </source>
</evidence>
<comment type="caution">
    <text evidence="11">The sequence shown here is derived from an EMBL/GenBank/DDBJ whole genome shotgun (WGS) entry which is preliminary data.</text>
</comment>
<dbReference type="InterPro" id="IPR031322">
    <property type="entry name" value="Shikimate/glucono_kinase"/>
</dbReference>
<evidence type="ECO:0000256" key="7">
    <source>
        <dbReference type="ARBA" id="ARBA00022840"/>
    </source>
</evidence>